<evidence type="ECO:0000313" key="4">
    <source>
        <dbReference type="Proteomes" id="UP001178322"/>
    </source>
</evidence>
<feature type="compositionally biased region" description="Acidic residues" evidence="1">
    <location>
        <begin position="152"/>
        <end position="161"/>
    </location>
</feature>
<dbReference type="EMBL" id="CP126101">
    <property type="protein sequence ID" value="WHY50078.1"/>
    <property type="molecule type" value="Genomic_DNA"/>
</dbReference>
<dbReference type="InterPro" id="IPR057174">
    <property type="entry name" value="DUF7852"/>
</dbReference>
<feature type="compositionally biased region" description="Polar residues" evidence="1">
    <location>
        <begin position="166"/>
        <end position="184"/>
    </location>
</feature>
<accession>A0AAX3WQG4</accession>
<feature type="domain" description="DUF7852" evidence="2">
    <location>
        <begin position="204"/>
        <end position="444"/>
    </location>
</feature>
<evidence type="ECO:0000259" key="2">
    <source>
        <dbReference type="Pfam" id="PF25250"/>
    </source>
</evidence>
<organism evidence="3 4">
    <name type="scientific">Lysinibacillus pakistanensis</name>
    <dbReference type="NCBI Taxonomy" id="759811"/>
    <lineage>
        <taxon>Bacteria</taxon>
        <taxon>Bacillati</taxon>
        <taxon>Bacillota</taxon>
        <taxon>Bacilli</taxon>
        <taxon>Bacillales</taxon>
        <taxon>Bacillaceae</taxon>
        <taxon>Lysinibacillus</taxon>
    </lineage>
</organism>
<dbReference type="AlphaFoldDB" id="A0AAX3WQG4"/>
<sequence>MKTPWINFRGMKEVSSKQNKYTNWTYQTKPSHLDSACGENDDTKKLDDTRNGEESSHELLISSRNNVEEETNPPPDNVEVDELDPVEELNLALLIPLETDIEEEIDHFSDTEIDDEMNPVKDLDLVTNLDSNHGLLIPLEINDGEDVHALPDPEETEEMNSVEEPNLTSQVDPNHKIFSQSESNGENKNDEGENLSPPFPEPVQGEVCSLTQKSSFSTYVEINDFLHAPICGENVQNTFEFLDLNNKLIPQFETKLFHTITDYPEQPDCRLARSKINKIVCLMKTDIHPKNNQKNNLPKSVVVSLHNSQSIQKGGVNNHSYSTEDFMHIRVPVVVGEYKIEICLEEFIIFEKGIVEVKDISSEVVLTNCRFVPNRFSKSLGNGTCTALNGNLFIEGYIHQNIEYISSHTGDEIPVQNKEFIHSNQLCQNIVLDLIIHMFQVQKIQVSMANKSLEDN</sequence>
<feature type="region of interest" description="Disordered" evidence="1">
    <location>
        <begin position="145"/>
        <end position="204"/>
    </location>
</feature>
<evidence type="ECO:0000313" key="3">
    <source>
        <dbReference type="EMBL" id="WHY50078.1"/>
    </source>
</evidence>
<feature type="region of interest" description="Disordered" evidence="1">
    <location>
        <begin position="26"/>
        <end position="75"/>
    </location>
</feature>
<name>A0AAX3WQG4_9BACI</name>
<dbReference type="NCBIfam" id="NF045793">
    <property type="entry name" value="BC_2427_fam"/>
    <property type="match status" value="1"/>
</dbReference>
<proteinExistence type="predicted"/>
<reference evidence="3" key="1">
    <citation type="submission" date="2023-05" db="EMBL/GenBank/DDBJ databases">
        <title>Comparative genomics of Bacillaceae isolates and their secondary metabolite potential.</title>
        <authorList>
            <person name="Song L."/>
            <person name="Nielsen L.J."/>
            <person name="Mohite O."/>
            <person name="Xu X."/>
            <person name="Weber T."/>
            <person name="Kovacs A.T."/>
        </authorList>
    </citation>
    <scope>NUCLEOTIDE SEQUENCE</scope>
    <source>
        <strain evidence="3">LY1</strain>
    </source>
</reference>
<gene>
    <name evidence="3" type="ORF">QNH24_17330</name>
</gene>
<dbReference type="Pfam" id="PF25250">
    <property type="entry name" value="DUF7852"/>
    <property type="match status" value="1"/>
</dbReference>
<protein>
    <recommendedName>
        <fullName evidence="2">DUF7852 domain-containing protein</fullName>
    </recommendedName>
</protein>
<dbReference type="RefSeq" id="WP_283868775.1">
    <property type="nucleotide sequence ID" value="NZ_CP126101.1"/>
</dbReference>
<dbReference type="Proteomes" id="UP001178322">
    <property type="component" value="Chromosome"/>
</dbReference>
<feature type="compositionally biased region" description="Basic and acidic residues" evidence="1">
    <location>
        <begin position="41"/>
        <end position="57"/>
    </location>
</feature>
<evidence type="ECO:0000256" key="1">
    <source>
        <dbReference type="SAM" id="MobiDB-lite"/>
    </source>
</evidence>